<evidence type="ECO:0000259" key="12">
    <source>
        <dbReference type="PROSITE" id="PS50071"/>
    </source>
</evidence>
<evidence type="ECO:0000256" key="2">
    <source>
        <dbReference type="ARBA" id="ARBA00005661"/>
    </source>
</evidence>
<feature type="domain" description="Homeobox" evidence="12">
    <location>
        <begin position="136"/>
        <end position="196"/>
    </location>
</feature>
<dbReference type="SMART" id="SM00389">
    <property type="entry name" value="HOX"/>
    <property type="match status" value="1"/>
</dbReference>
<keyword evidence="6 9" id="KW-0371">Homeobox</keyword>
<dbReference type="Pfam" id="PF00046">
    <property type="entry name" value="Homeodomain"/>
    <property type="match status" value="1"/>
</dbReference>
<dbReference type="CDD" id="cd00086">
    <property type="entry name" value="homeodomain"/>
    <property type="match status" value="1"/>
</dbReference>
<evidence type="ECO:0000313" key="13">
    <source>
        <dbReference type="EMBL" id="KAK2118571.1"/>
    </source>
</evidence>
<reference evidence="13 14" key="1">
    <citation type="submission" date="2023-05" db="EMBL/GenBank/DDBJ databases">
        <title>B98-5 Cell Line De Novo Hybrid Assembly: An Optical Mapping Approach.</title>
        <authorList>
            <person name="Kananen K."/>
            <person name="Auerbach J.A."/>
            <person name="Kautto E."/>
            <person name="Blachly J.S."/>
        </authorList>
    </citation>
    <scope>NUCLEOTIDE SEQUENCE [LARGE SCALE GENOMIC DNA]</scope>
    <source>
        <strain evidence="13">B95-8</strain>
        <tissue evidence="13">Cell line</tissue>
    </source>
</reference>
<keyword evidence="7 9" id="KW-0539">Nucleus</keyword>
<feature type="region of interest" description="Disordered" evidence="11">
    <location>
        <begin position="385"/>
        <end position="407"/>
    </location>
</feature>
<gene>
    <name evidence="13" type="primary">NKX25</name>
    <name evidence="13" type="ORF">P7K49_005458</name>
</gene>
<keyword evidence="14" id="KW-1185">Reference proteome</keyword>
<dbReference type="InterPro" id="IPR050394">
    <property type="entry name" value="Homeobox_NK-like"/>
</dbReference>
<evidence type="ECO:0000256" key="3">
    <source>
        <dbReference type="ARBA" id="ARBA00014179"/>
    </source>
</evidence>
<keyword evidence="5 9" id="KW-0238">DNA-binding</keyword>
<evidence type="ECO:0000256" key="1">
    <source>
        <dbReference type="ARBA" id="ARBA00004123"/>
    </source>
</evidence>
<dbReference type="GO" id="GO:0003677">
    <property type="term" value="F:DNA binding"/>
    <property type="evidence" value="ECO:0007669"/>
    <property type="project" value="UniProtKB-KW"/>
</dbReference>
<comment type="subcellular location">
    <subcellularLocation>
        <location evidence="1 9 10">Nucleus</location>
    </subcellularLocation>
</comment>
<organism evidence="13 14">
    <name type="scientific">Saguinus oedipus</name>
    <name type="common">Cotton-top tamarin</name>
    <name type="synonym">Oedipomidas oedipus</name>
    <dbReference type="NCBI Taxonomy" id="9490"/>
    <lineage>
        <taxon>Eukaryota</taxon>
        <taxon>Metazoa</taxon>
        <taxon>Chordata</taxon>
        <taxon>Craniata</taxon>
        <taxon>Vertebrata</taxon>
        <taxon>Euteleostomi</taxon>
        <taxon>Mammalia</taxon>
        <taxon>Eutheria</taxon>
        <taxon>Euarchontoglires</taxon>
        <taxon>Primates</taxon>
        <taxon>Haplorrhini</taxon>
        <taxon>Platyrrhini</taxon>
        <taxon>Cebidae</taxon>
        <taxon>Callitrichinae</taxon>
        <taxon>Saguinus</taxon>
    </lineage>
</organism>
<evidence type="ECO:0000256" key="10">
    <source>
        <dbReference type="RuleBase" id="RU000682"/>
    </source>
</evidence>
<evidence type="ECO:0000313" key="14">
    <source>
        <dbReference type="Proteomes" id="UP001266305"/>
    </source>
</evidence>
<dbReference type="InterPro" id="IPR001356">
    <property type="entry name" value="HD"/>
</dbReference>
<keyword evidence="4" id="KW-0217">Developmental protein</keyword>
<dbReference type="PROSITE" id="PS00027">
    <property type="entry name" value="HOMEOBOX_1"/>
    <property type="match status" value="1"/>
</dbReference>
<evidence type="ECO:0000256" key="8">
    <source>
        <dbReference type="ARBA" id="ARBA00032979"/>
    </source>
</evidence>
<accession>A0ABQ9WAC9</accession>
<evidence type="ECO:0000256" key="6">
    <source>
        <dbReference type="ARBA" id="ARBA00023155"/>
    </source>
</evidence>
<comment type="caution">
    <text evidence="13">The sequence shown here is derived from an EMBL/GenBank/DDBJ whole genome shotgun (WGS) entry which is preliminary data.</text>
</comment>
<name>A0ABQ9WAC9_SAGOE</name>
<protein>
    <recommendedName>
        <fullName evidence="3">Homeobox protein Nkx-2.5</fullName>
    </recommendedName>
    <alternativeName>
        <fullName evidence="8">Homeobox protein NK-2 homolog E</fullName>
    </alternativeName>
</protein>
<evidence type="ECO:0000256" key="7">
    <source>
        <dbReference type="ARBA" id="ARBA00023242"/>
    </source>
</evidence>
<evidence type="ECO:0000256" key="9">
    <source>
        <dbReference type="PROSITE-ProRule" id="PRU00108"/>
    </source>
</evidence>
<dbReference type="EMBL" id="JASSZA010000002">
    <property type="protein sequence ID" value="KAK2118571.1"/>
    <property type="molecule type" value="Genomic_DNA"/>
</dbReference>
<proteinExistence type="inferred from homology"/>
<dbReference type="PANTHER" id="PTHR24340:SF28">
    <property type="entry name" value="HOMEOBOX PROTEIN NKX-2.5"/>
    <property type="match status" value="1"/>
</dbReference>
<dbReference type="PANTHER" id="PTHR24340">
    <property type="entry name" value="HOMEOBOX PROTEIN NKX"/>
    <property type="match status" value="1"/>
</dbReference>
<dbReference type="PRINTS" id="PR00024">
    <property type="entry name" value="HOMEOBOX"/>
</dbReference>
<dbReference type="SUPFAM" id="SSF46689">
    <property type="entry name" value="Homeodomain-like"/>
    <property type="match status" value="1"/>
</dbReference>
<comment type="similarity">
    <text evidence="2">Belongs to the NK-2 homeobox family.</text>
</comment>
<dbReference type="InterPro" id="IPR009057">
    <property type="entry name" value="Homeodomain-like_sf"/>
</dbReference>
<dbReference type="Gene3D" id="1.10.10.60">
    <property type="entry name" value="Homeodomain-like"/>
    <property type="match status" value="1"/>
</dbReference>
<dbReference type="Proteomes" id="UP001266305">
    <property type="component" value="Unassembled WGS sequence"/>
</dbReference>
<dbReference type="InterPro" id="IPR017970">
    <property type="entry name" value="Homeobox_CS"/>
</dbReference>
<feature type="DNA-binding region" description="Homeobox" evidence="9">
    <location>
        <begin position="138"/>
        <end position="197"/>
    </location>
</feature>
<dbReference type="PROSITE" id="PS50071">
    <property type="entry name" value="HOMEOBOX_2"/>
    <property type="match status" value="1"/>
</dbReference>
<dbReference type="InterPro" id="IPR020479">
    <property type="entry name" value="HD_metazoa"/>
</dbReference>
<evidence type="ECO:0000256" key="4">
    <source>
        <dbReference type="ARBA" id="ARBA00022473"/>
    </source>
</evidence>
<evidence type="ECO:0000256" key="5">
    <source>
        <dbReference type="ARBA" id="ARBA00023125"/>
    </source>
</evidence>
<sequence length="407" mass="43754">MFPSPTLTPTPFSVKDILNLEQQQRSLAAAGELSARLEATLAPSSCMLAAFKPEAYAGPEAAAPGLPELRAELGPAPSPAKCASAFPAAPAFYPRAYSDPDPAKDPRAEKKELCALQKAVELEKPEADSAERPRARRRRKPRVLFSQAQVYELERRFKQQRYLSAPERDQLASVLKLTSTQVKIWFQNRRYKCKRQRQDQTLELVGLPPPPPPPARRIAVPVLVRDGKPCLGDSAPYAPAYGVGLNAYGYNAYPAYPGYSGAACSPGYSCAAAYPAGPSPAQPATAAANNNFVNFGVGDLNAVQSPGIPQSNSGVSTLHGIRAWAPNTTLSLLDFAFTPTETLKLFLSQARLFLRTGEFVAAIRQPAMSDPPAWCISCPPNSALRESMGTPDGTTSELGLRARTRGA</sequence>
<evidence type="ECO:0000256" key="11">
    <source>
        <dbReference type="SAM" id="MobiDB-lite"/>
    </source>
</evidence>